<dbReference type="PANTHER" id="PTHR30330:SF3">
    <property type="entry name" value="TRANSCRIPTIONAL REGULATOR, LRP FAMILY"/>
    <property type="match status" value="1"/>
</dbReference>
<feature type="transmembrane region" description="Helical" evidence="8">
    <location>
        <begin position="297"/>
        <end position="321"/>
    </location>
</feature>
<gene>
    <name evidence="9" type="ORF">ISG29_13945</name>
</gene>
<feature type="transmembrane region" description="Helical" evidence="8">
    <location>
        <begin position="240"/>
        <end position="259"/>
    </location>
</feature>
<evidence type="ECO:0000256" key="1">
    <source>
        <dbReference type="ARBA" id="ARBA00004651"/>
    </source>
</evidence>
<comment type="caution">
    <text evidence="9">The sequence shown here is derived from an EMBL/GenBank/DDBJ whole genome shotgun (WGS) entry which is preliminary data.</text>
</comment>
<evidence type="ECO:0000256" key="7">
    <source>
        <dbReference type="ARBA" id="ARBA00023136"/>
    </source>
</evidence>
<dbReference type="EMBL" id="JADIVZ010000007">
    <property type="protein sequence ID" value="MBF4162795.1"/>
    <property type="molecule type" value="Genomic_DNA"/>
</dbReference>
<evidence type="ECO:0000256" key="3">
    <source>
        <dbReference type="ARBA" id="ARBA00022448"/>
    </source>
</evidence>
<keyword evidence="10" id="KW-1185">Reference proteome</keyword>
<feature type="transmembrane region" description="Helical" evidence="8">
    <location>
        <begin position="415"/>
        <end position="434"/>
    </location>
</feature>
<evidence type="ECO:0000256" key="2">
    <source>
        <dbReference type="ARBA" id="ARBA00009261"/>
    </source>
</evidence>
<feature type="transmembrane region" description="Helical" evidence="8">
    <location>
        <begin position="111"/>
        <end position="133"/>
    </location>
</feature>
<dbReference type="InterPro" id="IPR001463">
    <property type="entry name" value="Na/Ala_symport"/>
</dbReference>
<feature type="transmembrane region" description="Helical" evidence="8">
    <location>
        <begin position="478"/>
        <end position="495"/>
    </location>
</feature>
<comment type="subcellular location">
    <subcellularLocation>
        <location evidence="1 8">Cell membrane</location>
        <topology evidence="1 8">Multi-pass membrane protein</topology>
    </subcellularLocation>
</comment>
<evidence type="ECO:0000256" key="6">
    <source>
        <dbReference type="ARBA" id="ARBA00022989"/>
    </source>
</evidence>
<dbReference type="PANTHER" id="PTHR30330">
    <property type="entry name" value="AGSS FAMILY TRANSPORTER, SODIUM-ALANINE"/>
    <property type="match status" value="1"/>
</dbReference>
<feature type="transmembrane region" description="Helical" evidence="8">
    <location>
        <begin position="195"/>
        <end position="215"/>
    </location>
</feature>
<comment type="similarity">
    <text evidence="2 8">Belongs to the alanine or glycine:cation symporter (AGCS) (TC 2.A.25) family.</text>
</comment>
<keyword evidence="4 8" id="KW-1003">Cell membrane</keyword>
<dbReference type="Pfam" id="PF01235">
    <property type="entry name" value="Na_Ala_symp"/>
    <property type="match status" value="1"/>
</dbReference>
<feature type="transmembrane region" description="Helical" evidence="8">
    <location>
        <begin position="139"/>
        <end position="156"/>
    </location>
</feature>
<keyword evidence="3 8" id="KW-0813">Transport</keyword>
<reference evidence="9" key="1">
    <citation type="submission" date="2020-11" db="EMBL/GenBank/DDBJ databases">
        <title>Nocardioides sp. CBS4Y-1, whole genome shotgun sequence.</title>
        <authorList>
            <person name="Tuo L."/>
        </authorList>
    </citation>
    <scope>NUCLEOTIDE SEQUENCE</scope>
    <source>
        <strain evidence="9">CBS4Y-1</strain>
    </source>
</reference>
<keyword evidence="5 8" id="KW-0812">Transmembrane</keyword>
<feature type="transmembrane region" description="Helical" evidence="8">
    <location>
        <begin position="354"/>
        <end position="379"/>
    </location>
</feature>
<feature type="transmembrane region" description="Helical" evidence="8">
    <location>
        <begin position="455"/>
        <end position="472"/>
    </location>
</feature>
<evidence type="ECO:0000256" key="5">
    <source>
        <dbReference type="ARBA" id="ARBA00022692"/>
    </source>
</evidence>
<accession>A0A930V2Z2</accession>
<organism evidence="9 10">
    <name type="scientific">Nocardioides acrostichi</name>
    <dbReference type="NCBI Taxonomy" id="2784339"/>
    <lineage>
        <taxon>Bacteria</taxon>
        <taxon>Bacillati</taxon>
        <taxon>Actinomycetota</taxon>
        <taxon>Actinomycetes</taxon>
        <taxon>Propionibacteriales</taxon>
        <taxon>Nocardioidaceae</taxon>
        <taxon>Nocardioides</taxon>
    </lineage>
</organism>
<keyword evidence="8" id="KW-0769">Symport</keyword>
<keyword evidence="6 8" id="KW-1133">Transmembrane helix</keyword>
<evidence type="ECO:0000256" key="4">
    <source>
        <dbReference type="ARBA" id="ARBA00022475"/>
    </source>
</evidence>
<evidence type="ECO:0000256" key="8">
    <source>
        <dbReference type="RuleBase" id="RU363064"/>
    </source>
</evidence>
<evidence type="ECO:0000313" key="10">
    <source>
        <dbReference type="Proteomes" id="UP000656804"/>
    </source>
</evidence>
<dbReference type="Gene3D" id="1.20.1740.10">
    <property type="entry name" value="Amino acid/polyamine transporter I"/>
    <property type="match status" value="1"/>
</dbReference>
<dbReference type="GO" id="GO:0005886">
    <property type="term" value="C:plasma membrane"/>
    <property type="evidence" value="ECO:0007669"/>
    <property type="project" value="UniProtKB-SubCell"/>
</dbReference>
<keyword evidence="7 8" id="KW-0472">Membrane</keyword>
<dbReference type="NCBIfam" id="TIGR00835">
    <property type="entry name" value="agcS"/>
    <property type="match status" value="1"/>
</dbReference>
<proteinExistence type="inferred from homology"/>
<feature type="transmembrane region" description="Helical" evidence="8">
    <location>
        <begin position="271"/>
        <end position="291"/>
    </location>
</feature>
<sequence>MRMNPVEVHPWLVPLAEKASDSGGGWIAHLEEAINSGFDPIATAVTSVVFWKLPLGVYSFPAIVLWLVVAAAVFTVYFRGIQFRSMRVSLDLVRGKYSRASDPGEVTHFQALASAVSGTVGLGNIAGVAVAVTVGGPGAMFWMVLAGLLGMCTKFVECTLGVKYREVHDDGTVSGGPFRYLPVAFERFGPVVSKIAVGIFAVALILFGALGGNAFQSNQTYAQAVNVTGGAGESFLDSDLMSFVFGLVLAGLVGVVIIGGVSSIAKVTSKLVPIMAFIYIGACLLVIGFNVTAVPEAVARILAGAFGADGITGGAIGVLIVGFQRAAFSNEAGVGSAPIVHSAVKTKHPVSEGFVALLEPFIDTVVICSMTALTIVIAADGTNYDELIGSEISNDNGVTLTSDSFDTFLPGFDNVLAVAVALFAFSTLITWSYYTMRAWTTLVGKTRFNENFFKVMFCVFTVLGAVVDLGSVLDFADAMLFVCAVFNLLACYILLPKVKEEVVSFLRGIREGEIAEVPVEERATT</sequence>
<feature type="transmembrane region" description="Helical" evidence="8">
    <location>
        <begin position="57"/>
        <end position="78"/>
    </location>
</feature>
<dbReference type="Proteomes" id="UP000656804">
    <property type="component" value="Unassembled WGS sequence"/>
</dbReference>
<protein>
    <submittedName>
        <fullName evidence="9">Alanine:cation symporter family protein</fullName>
    </submittedName>
</protein>
<name>A0A930V2Z2_9ACTN</name>
<evidence type="ECO:0000313" key="9">
    <source>
        <dbReference type="EMBL" id="MBF4162795.1"/>
    </source>
</evidence>
<dbReference type="AlphaFoldDB" id="A0A930V2Z2"/>
<dbReference type="PRINTS" id="PR00175">
    <property type="entry name" value="NAALASMPORT"/>
</dbReference>
<dbReference type="GO" id="GO:0005283">
    <property type="term" value="F:amino acid:sodium symporter activity"/>
    <property type="evidence" value="ECO:0007669"/>
    <property type="project" value="InterPro"/>
</dbReference>